<name>A0AAV2NS89_9HYME</name>
<evidence type="ECO:0000313" key="1">
    <source>
        <dbReference type="EMBL" id="CAL1682418.1"/>
    </source>
</evidence>
<organism evidence="1 2">
    <name type="scientific">Lasius platythorax</name>
    <dbReference type="NCBI Taxonomy" id="488582"/>
    <lineage>
        <taxon>Eukaryota</taxon>
        <taxon>Metazoa</taxon>
        <taxon>Ecdysozoa</taxon>
        <taxon>Arthropoda</taxon>
        <taxon>Hexapoda</taxon>
        <taxon>Insecta</taxon>
        <taxon>Pterygota</taxon>
        <taxon>Neoptera</taxon>
        <taxon>Endopterygota</taxon>
        <taxon>Hymenoptera</taxon>
        <taxon>Apocrita</taxon>
        <taxon>Aculeata</taxon>
        <taxon>Formicoidea</taxon>
        <taxon>Formicidae</taxon>
        <taxon>Formicinae</taxon>
        <taxon>Lasius</taxon>
        <taxon>Lasius</taxon>
    </lineage>
</organism>
<sequence length="77" mass="8889">MTKLHRWNSHHAFPCRDSIMILASPALTEKESACFFSQKNPMPTSGFTSKRLNDELFTMLRINSRSQIGRQDDDDDD</sequence>
<dbReference type="EMBL" id="OZ034826">
    <property type="protein sequence ID" value="CAL1682418.1"/>
    <property type="molecule type" value="Genomic_DNA"/>
</dbReference>
<reference evidence="1" key="1">
    <citation type="submission" date="2024-04" db="EMBL/GenBank/DDBJ databases">
        <authorList>
            <consortium name="Molecular Ecology Group"/>
        </authorList>
    </citation>
    <scope>NUCLEOTIDE SEQUENCE</scope>
</reference>
<proteinExistence type="predicted"/>
<dbReference type="AlphaFoldDB" id="A0AAV2NS89"/>
<evidence type="ECO:0000313" key="2">
    <source>
        <dbReference type="Proteomes" id="UP001497644"/>
    </source>
</evidence>
<dbReference type="Proteomes" id="UP001497644">
    <property type="component" value="Chromosome 3"/>
</dbReference>
<gene>
    <name evidence="1" type="ORF">LPLAT_LOCUS8231</name>
</gene>
<protein>
    <submittedName>
        <fullName evidence="1">Uncharacterized protein</fullName>
    </submittedName>
</protein>
<accession>A0AAV2NS89</accession>
<keyword evidence="2" id="KW-1185">Reference proteome</keyword>